<keyword evidence="6" id="KW-1185">Reference proteome</keyword>
<gene>
    <name evidence="5" type="ORF">KP509_01G073400</name>
</gene>
<dbReference type="OrthoDB" id="1921494at2759"/>
<keyword evidence="4" id="KW-0052">Apoplast</keyword>
<dbReference type="GO" id="GO:0009699">
    <property type="term" value="P:phenylpropanoid biosynthetic process"/>
    <property type="evidence" value="ECO:0007669"/>
    <property type="project" value="UniProtKB-ARBA"/>
</dbReference>
<comment type="function">
    <text evidence="4">Dirigent proteins impart stereoselectivity on the phenoxy radical-coupling reaction, yielding optically active lignans from two molecules of coniferyl alcohol in the biosynthesis of lignans, flavonolignans, and alkaloids and thus plays a central role in plant secondary metabolism.</text>
</comment>
<organism evidence="5 6">
    <name type="scientific">Ceratopteris richardii</name>
    <name type="common">Triangle waterfern</name>
    <dbReference type="NCBI Taxonomy" id="49495"/>
    <lineage>
        <taxon>Eukaryota</taxon>
        <taxon>Viridiplantae</taxon>
        <taxon>Streptophyta</taxon>
        <taxon>Embryophyta</taxon>
        <taxon>Tracheophyta</taxon>
        <taxon>Polypodiopsida</taxon>
        <taxon>Polypodiidae</taxon>
        <taxon>Polypodiales</taxon>
        <taxon>Pteridineae</taxon>
        <taxon>Pteridaceae</taxon>
        <taxon>Parkerioideae</taxon>
        <taxon>Ceratopteris</taxon>
    </lineage>
</organism>
<evidence type="ECO:0000256" key="1">
    <source>
        <dbReference type="ARBA" id="ARBA00010746"/>
    </source>
</evidence>
<feature type="signal peptide" evidence="4">
    <location>
        <begin position="1"/>
        <end position="25"/>
    </location>
</feature>
<comment type="caution">
    <text evidence="5">The sequence shown here is derived from an EMBL/GenBank/DDBJ whole genome shotgun (WGS) entry which is preliminary data.</text>
</comment>
<name>A0A8T2VE78_CERRI</name>
<dbReference type="GO" id="GO:0048046">
    <property type="term" value="C:apoplast"/>
    <property type="evidence" value="ECO:0007669"/>
    <property type="project" value="UniProtKB-SubCell"/>
</dbReference>
<dbReference type="AlphaFoldDB" id="A0A8T2VE78"/>
<proteinExistence type="inferred from homology"/>
<protein>
    <recommendedName>
        <fullName evidence="4">Dirigent protein</fullName>
    </recommendedName>
</protein>
<evidence type="ECO:0000313" key="6">
    <source>
        <dbReference type="Proteomes" id="UP000825935"/>
    </source>
</evidence>
<keyword evidence="3 4" id="KW-0964">Secreted</keyword>
<feature type="chain" id="PRO_5035965612" description="Dirigent protein" evidence="4">
    <location>
        <begin position="26"/>
        <end position="182"/>
    </location>
</feature>
<accession>A0A8T2VE78</accession>
<comment type="subunit">
    <text evidence="2 4">Homodimer.</text>
</comment>
<dbReference type="Proteomes" id="UP000825935">
    <property type="component" value="Chromosome 1"/>
</dbReference>
<sequence length="182" mass="19520">MAVRKLLSVALFVIASASLAPGITAHKGSRPPSVVLKFYLQQQFGVNELGMVAAARAPVSSTFTGFGLEVVYEFNVTAEKSSQSKPLGYVRGTAIIVNNTAASTTFFVQNVIHYDNGNFRGTLSQQGESTFSSVPWEFAIVGGTGVFRNAYGVNVGRFISSTPTPNGNLITTYYEASVYLDR</sequence>
<evidence type="ECO:0000313" key="5">
    <source>
        <dbReference type="EMBL" id="KAH7446761.1"/>
    </source>
</evidence>
<dbReference type="PANTHER" id="PTHR21495">
    <property type="entry name" value="NUCLEOPORIN-RELATED"/>
    <property type="match status" value="1"/>
</dbReference>
<evidence type="ECO:0000256" key="2">
    <source>
        <dbReference type="ARBA" id="ARBA00011738"/>
    </source>
</evidence>
<dbReference type="Gene3D" id="2.40.480.10">
    <property type="entry name" value="Allene oxide cyclase-like"/>
    <property type="match status" value="1"/>
</dbReference>
<evidence type="ECO:0000256" key="3">
    <source>
        <dbReference type="ARBA" id="ARBA00022525"/>
    </source>
</evidence>
<dbReference type="EMBL" id="CM035406">
    <property type="protein sequence ID" value="KAH7446761.1"/>
    <property type="molecule type" value="Genomic_DNA"/>
</dbReference>
<keyword evidence="4" id="KW-0732">Signal</keyword>
<dbReference type="InterPro" id="IPR044859">
    <property type="entry name" value="Allene_oxi_cyc_Dirigent"/>
</dbReference>
<evidence type="ECO:0000256" key="4">
    <source>
        <dbReference type="RuleBase" id="RU363099"/>
    </source>
</evidence>
<dbReference type="Pfam" id="PF03018">
    <property type="entry name" value="Dirigent"/>
    <property type="match status" value="1"/>
</dbReference>
<reference evidence="5" key="1">
    <citation type="submission" date="2021-08" db="EMBL/GenBank/DDBJ databases">
        <title>WGS assembly of Ceratopteris richardii.</title>
        <authorList>
            <person name="Marchant D.B."/>
            <person name="Chen G."/>
            <person name="Jenkins J."/>
            <person name="Shu S."/>
            <person name="Leebens-Mack J."/>
            <person name="Grimwood J."/>
            <person name="Schmutz J."/>
            <person name="Soltis P."/>
            <person name="Soltis D."/>
            <person name="Chen Z.-H."/>
        </authorList>
    </citation>
    <scope>NUCLEOTIDE SEQUENCE</scope>
    <source>
        <strain evidence="5">Whitten #5841</strain>
        <tissue evidence="5">Leaf</tissue>
    </source>
</reference>
<dbReference type="InterPro" id="IPR004265">
    <property type="entry name" value="Dirigent"/>
</dbReference>
<comment type="similarity">
    <text evidence="1 4">Belongs to the plant dirigent protein family.</text>
</comment>
<comment type="subcellular location">
    <subcellularLocation>
        <location evidence="4">Secreted</location>
        <location evidence="4">Extracellular space</location>
        <location evidence="4">Apoplast</location>
    </subcellularLocation>
</comment>